<accession>A0AAT9GIT7</accession>
<dbReference type="EMBL" id="AP029612">
    <property type="protein sequence ID" value="BFG70611.1"/>
    <property type="molecule type" value="Genomic_DNA"/>
</dbReference>
<evidence type="ECO:0008006" key="2">
    <source>
        <dbReference type="Google" id="ProtNLM"/>
    </source>
</evidence>
<dbReference type="PANTHER" id="PTHR43861:SF1">
    <property type="entry name" value="TRANS-ACONITATE 2-METHYLTRANSFERASE"/>
    <property type="match status" value="1"/>
</dbReference>
<reference evidence="1" key="1">
    <citation type="submission" date="2024-02" db="EMBL/GenBank/DDBJ databases">
        <title>Sediminibacterium planktonica sp. nov. and Sediminibacterium longus sp. nov., isolated from surface lake and river water.</title>
        <authorList>
            <person name="Watanabe K."/>
            <person name="Takemine S."/>
            <person name="Ishii Y."/>
            <person name="Ogata Y."/>
            <person name="Shindo C."/>
            <person name="Suda W."/>
        </authorList>
    </citation>
    <scope>NUCLEOTIDE SEQUENCE</scope>
    <source>
        <strain evidence="1">KACHI17</strain>
    </source>
</reference>
<dbReference type="RefSeq" id="WP_353548254.1">
    <property type="nucleotide sequence ID" value="NZ_AP029612.1"/>
</dbReference>
<dbReference type="Pfam" id="PF13489">
    <property type="entry name" value="Methyltransf_23"/>
    <property type="match status" value="1"/>
</dbReference>
<dbReference type="Gene3D" id="3.40.50.150">
    <property type="entry name" value="Vaccinia Virus protein VP39"/>
    <property type="match status" value="1"/>
</dbReference>
<dbReference type="AlphaFoldDB" id="A0AAT9GIT7"/>
<dbReference type="SUPFAM" id="SSF53335">
    <property type="entry name" value="S-adenosyl-L-methionine-dependent methyltransferases"/>
    <property type="match status" value="1"/>
</dbReference>
<name>A0AAT9GIT7_9BACT</name>
<evidence type="ECO:0000313" key="1">
    <source>
        <dbReference type="EMBL" id="BFG70611.1"/>
    </source>
</evidence>
<proteinExistence type="predicted"/>
<dbReference type="InterPro" id="IPR029063">
    <property type="entry name" value="SAM-dependent_MTases_sf"/>
</dbReference>
<sequence length="217" mass="25540">MIKRSGVKWRLAQWLEYKWWQHYLKKKNVTAYLEWKSSYWNKILDAINSFVVLKEDQQILDAGCGPAGIFMVLKKNQVIAVDPLLDKYKNLPHFNELAYPWVTFLNQPIEDLDQQACFDVIFCMNAINHVKDIERCYDRLMSALKPGGLIVISTDCHRNDVVKKVFQLLPGDVLHPIQLNLKEYNEQLTKRGMEVLSNIRLKREMIFDYYLTIAQKS</sequence>
<gene>
    <name evidence="1" type="ORF">KACHI17_14920</name>
</gene>
<protein>
    <recommendedName>
        <fullName evidence="2">Class I SAM-dependent methyltransferase</fullName>
    </recommendedName>
</protein>
<dbReference type="PANTHER" id="PTHR43861">
    <property type="entry name" value="TRANS-ACONITATE 2-METHYLTRANSFERASE-RELATED"/>
    <property type="match status" value="1"/>
</dbReference>
<organism evidence="1">
    <name type="scientific">Sediminibacterium sp. KACHI17</name>
    <dbReference type="NCBI Taxonomy" id="1751071"/>
    <lineage>
        <taxon>Bacteria</taxon>
        <taxon>Pseudomonadati</taxon>
        <taxon>Bacteroidota</taxon>
        <taxon>Chitinophagia</taxon>
        <taxon>Chitinophagales</taxon>
        <taxon>Chitinophagaceae</taxon>
        <taxon>Sediminibacterium</taxon>
    </lineage>
</organism>
<dbReference type="CDD" id="cd02440">
    <property type="entry name" value="AdoMet_MTases"/>
    <property type="match status" value="1"/>
</dbReference>